<feature type="region of interest" description="Disordered" evidence="2">
    <location>
        <begin position="1"/>
        <end position="22"/>
    </location>
</feature>
<dbReference type="Gene3D" id="3.20.20.140">
    <property type="entry name" value="Metal-dependent hydrolases"/>
    <property type="match status" value="1"/>
</dbReference>
<reference evidence="4" key="1">
    <citation type="submission" date="2019-12" db="EMBL/GenBank/DDBJ databases">
        <title>Actinomadura physcomitrii sp. nov., a novel actinomycete isolated from moss [Physcomitrium sphaericum (Ludw) Fuernr].</title>
        <authorList>
            <person name="Zhuang X."/>
        </authorList>
    </citation>
    <scope>NUCLEOTIDE SEQUENCE [LARGE SCALE GENOMIC DNA]</scope>
    <source>
        <strain evidence="4">LD22</strain>
    </source>
</reference>
<dbReference type="InterPro" id="IPR032465">
    <property type="entry name" value="ACMSD"/>
</dbReference>
<evidence type="ECO:0000313" key="5">
    <source>
        <dbReference type="Proteomes" id="UP000462055"/>
    </source>
</evidence>
<dbReference type="PANTHER" id="PTHR21240:SF28">
    <property type="entry name" value="ISO-OROTATE DECARBOXYLASE (EUROFUNG)"/>
    <property type="match status" value="1"/>
</dbReference>
<dbReference type="GO" id="GO:0016787">
    <property type="term" value="F:hydrolase activity"/>
    <property type="evidence" value="ECO:0007669"/>
    <property type="project" value="UniProtKB-KW"/>
</dbReference>
<name>A0A6I4MJT0_9ACTN</name>
<evidence type="ECO:0000256" key="1">
    <source>
        <dbReference type="ARBA" id="ARBA00023239"/>
    </source>
</evidence>
<organism evidence="4 5">
    <name type="scientific">Actinomadura physcomitrii</name>
    <dbReference type="NCBI Taxonomy" id="2650748"/>
    <lineage>
        <taxon>Bacteria</taxon>
        <taxon>Bacillati</taxon>
        <taxon>Actinomycetota</taxon>
        <taxon>Actinomycetes</taxon>
        <taxon>Streptosporangiales</taxon>
        <taxon>Thermomonosporaceae</taxon>
        <taxon>Actinomadura</taxon>
    </lineage>
</organism>
<dbReference type="EMBL" id="WBMS02000031">
    <property type="protein sequence ID" value="MWA04825.1"/>
    <property type="molecule type" value="Genomic_DNA"/>
</dbReference>
<dbReference type="GO" id="GO:0016831">
    <property type="term" value="F:carboxy-lyase activity"/>
    <property type="evidence" value="ECO:0007669"/>
    <property type="project" value="InterPro"/>
</dbReference>
<comment type="caution">
    <text evidence="4">The sequence shown here is derived from an EMBL/GenBank/DDBJ whole genome shotgun (WGS) entry which is preliminary data.</text>
</comment>
<accession>A0A6I4MJT0</accession>
<dbReference type="InterPro" id="IPR032466">
    <property type="entry name" value="Metal_Hydrolase"/>
</dbReference>
<evidence type="ECO:0000256" key="2">
    <source>
        <dbReference type="SAM" id="MobiDB-lite"/>
    </source>
</evidence>
<dbReference type="AlphaFoldDB" id="A0A6I4MJT0"/>
<proteinExistence type="predicted"/>
<dbReference type="SUPFAM" id="SSF51556">
    <property type="entry name" value="Metallo-dependent hydrolases"/>
    <property type="match status" value="1"/>
</dbReference>
<dbReference type="GO" id="GO:0019748">
    <property type="term" value="P:secondary metabolic process"/>
    <property type="evidence" value="ECO:0007669"/>
    <property type="project" value="TreeGrafter"/>
</dbReference>
<evidence type="ECO:0000259" key="3">
    <source>
        <dbReference type="Pfam" id="PF04909"/>
    </source>
</evidence>
<dbReference type="PANTHER" id="PTHR21240">
    <property type="entry name" value="2-AMINO-3-CARBOXYLMUCONATE-6-SEMIALDEHYDE DECARBOXYLASE"/>
    <property type="match status" value="1"/>
</dbReference>
<dbReference type="Proteomes" id="UP000462055">
    <property type="component" value="Unassembled WGS sequence"/>
</dbReference>
<feature type="domain" description="Amidohydrolase-related" evidence="3">
    <location>
        <begin position="141"/>
        <end position="397"/>
    </location>
</feature>
<dbReference type="InterPro" id="IPR006680">
    <property type="entry name" value="Amidohydro-rel"/>
</dbReference>
<keyword evidence="5" id="KW-1185">Reference proteome</keyword>
<dbReference type="Pfam" id="PF04909">
    <property type="entry name" value="Amidohydro_2"/>
    <property type="match status" value="1"/>
</dbReference>
<protein>
    <submittedName>
        <fullName evidence="4">Amidohydrolase family protein</fullName>
    </submittedName>
</protein>
<gene>
    <name evidence="4" type="ORF">F8568_031540</name>
</gene>
<dbReference type="GO" id="GO:0005737">
    <property type="term" value="C:cytoplasm"/>
    <property type="evidence" value="ECO:0007669"/>
    <property type="project" value="TreeGrafter"/>
</dbReference>
<sequence>MLVLARKNHAAQVPPVRKDPAPRDRRFTIISVDDHLMEPPDTFDGRLPARFADRTPHVVEGEHGREFWNFDGELVPVSGADALVSWELISESFNGPVRFDEVRRGMWDVHARVADMDLAGVAASLSFPSMIYGFAGQRFMRMADRELGFASMQAYNDWIAEGWVGPYPDRMIPCQVTWLPDPEKAAAEIRRNAERGFKAVAFSENPAKLGLPSIYSEEWDPFLKACEETETVINLHIGSSSSTMKPTPDSPIEVVGKLFTVNAMAAVLDWIYAKVPVRYPNIKIAMSEAGIGWLPWMIDRIDYQHQRTTPDRGTWGGYELTPSEVLQRNFWFTSFYDPKGFAMLDLVDQTKILVETDYPHADSTWPDCQAALDHQLAALTPEQVELVTHKNATALYRHPVPAGWTLNTPGSTV</sequence>
<keyword evidence="1" id="KW-0456">Lyase</keyword>
<evidence type="ECO:0000313" key="4">
    <source>
        <dbReference type="EMBL" id="MWA04825.1"/>
    </source>
</evidence>